<reference evidence="2" key="2">
    <citation type="submission" date="2020-11" db="EMBL/GenBank/DDBJ databases">
        <authorList>
            <consortium name="DOE Joint Genome Institute"/>
            <person name="Kuo A."/>
            <person name="Miyauchi S."/>
            <person name="Kiss E."/>
            <person name="Drula E."/>
            <person name="Kohler A."/>
            <person name="Sanchez-Garcia M."/>
            <person name="Andreopoulos B."/>
            <person name="Barry K.W."/>
            <person name="Bonito G."/>
            <person name="Buee M."/>
            <person name="Carver A."/>
            <person name="Chen C."/>
            <person name="Cichocki N."/>
            <person name="Clum A."/>
            <person name="Culley D."/>
            <person name="Crous P.W."/>
            <person name="Fauchery L."/>
            <person name="Girlanda M."/>
            <person name="Hayes R."/>
            <person name="Keri Z."/>
            <person name="Labutti K."/>
            <person name="Lipzen A."/>
            <person name="Lombard V."/>
            <person name="Magnuson J."/>
            <person name="Maillard F."/>
            <person name="Morin E."/>
            <person name="Murat C."/>
            <person name="Nolan M."/>
            <person name="Ohm R."/>
            <person name="Pangilinan J."/>
            <person name="Pereira M."/>
            <person name="Perotto S."/>
            <person name="Peter M."/>
            <person name="Riley R."/>
            <person name="Sitrit Y."/>
            <person name="Stielow B."/>
            <person name="Szollosi G."/>
            <person name="Zifcakova L."/>
            <person name="Stursova M."/>
            <person name="Spatafora J.W."/>
            <person name="Tedersoo L."/>
            <person name="Vaario L.-M."/>
            <person name="Yamada A."/>
            <person name="Yan M."/>
            <person name="Wang P."/>
            <person name="Xu J."/>
            <person name="Bruns T."/>
            <person name="Baldrian P."/>
            <person name="Vilgalys R."/>
            <person name="Henrissat B."/>
            <person name="Grigoriev I.V."/>
            <person name="Hibbett D."/>
            <person name="Nagy L.G."/>
            <person name="Martin F.M."/>
        </authorList>
    </citation>
    <scope>NUCLEOTIDE SEQUENCE</scope>
    <source>
        <strain evidence="2">UH-Tt-Lm1</strain>
    </source>
</reference>
<dbReference type="CDD" id="cd19359">
    <property type="entry name" value="TenA_C_Bt3146-like"/>
    <property type="match status" value="1"/>
</dbReference>
<gene>
    <name evidence="2" type="ORF">BJ322DRAFT_1108587</name>
</gene>
<proteinExistence type="predicted"/>
<sequence length="286" mass="32711">MSAPFIHIPKSSPVSGRALDFLGEFNRVAADPELGASIEQLQKAIHTTKPADGAVAKPDANDLVGILISENKEEWDKLLKNKFCYEYMKTKPKDDKPTLKGFEWYMRQDFLYLVKQCQYEADRSLRAKNTTEFKTSMSRVKTRPDNALPVYDACIAKSPDGLGINEYVVLSTPATEALNKYIALLTEVTKDQNWVMVLVAMIPCVQSYYRIAVDLHSNSTHKDTPWYKLWVETNVQWESSTVKQIEFFKTNYTEWKDHYPKAKEIFKKAIQAEIDLWGTALDPPKA</sequence>
<accession>A0A9P6L6S1</accession>
<feature type="domain" description="Thiaminase-2/PQQC" evidence="1">
    <location>
        <begin position="98"/>
        <end position="282"/>
    </location>
</feature>
<protein>
    <recommendedName>
        <fullName evidence="1">Thiaminase-2/PQQC domain-containing protein</fullName>
    </recommendedName>
</protein>
<dbReference type="GO" id="GO:0006772">
    <property type="term" value="P:thiamine metabolic process"/>
    <property type="evidence" value="ECO:0007669"/>
    <property type="project" value="UniProtKB-ARBA"/>
</dbReference>
<evidence type="ECO:0000313" key="3">
    <source>
        <dbReference type="Proteomes" id="UP000736335"/>
    </source>
</evidence>
<reference evidence="2" key="1">
    <citation type="journal article" date="2020" name="Nat. Commun.">
        <title>Large-scale genome sequencing of mycorrhizal fungi provides insights into the early evolution of symbiotic traits.</title>
        <authorList>
            <person name="Miyauchi S."/>
            <person name="Kiss E."/>
            <person name="Kuo A."/>
            <person name="Drula E."/>
            <person name="Kohler A."/>
            <person name="Sanchez-Garcia M."/>
            <person name="Morin E."/>
            <person name="Andreopoulos B."/>
            <person name="Barry K.W."/>
            <person name="Bonito G."/>
            <person name="Buee M."/>
            <person name="Carver A."/>
            <person name="Chen C."/>
            <person name="Cichocki N."/>
            <person name="Clum A."/>
            <person name="Culley D."/>
            <person name="Crous P.W."/>
            <person name="Fauchery L."/>
            <person name="Girlanda M."/>
            <person name="Hayes R.D."/>
            <person name="Keri Z."/>
            <person name="LaButti K."/>
            <person name="Lipzen A."/>
            <person name="Lombard V."/>
            <person name="Magnuson J."/>
            <person name="Maillard F."/>
            <person name="Murat C."/>
            <person name="Nolan M."/>
            <person name="Ohm R.A."/>
            <person name="Pangilinan J."/>
            <person name="Pereira M.F."/>
            <person name="Perotto S."/>
            <person name="Peter M."/>
            <person name="Pfister S."/>
            <person name="Riley R."/>
            <person name="Sitrit Y."/>
            <person name="Stielow J.B."/>
            <person name="Szollosi G."/>
            <person name="Zifcakova L."/>
            <person name="Stursova M."/>
            <person name="Spatafora J.W."/>
            <person name="Tedersoo L."/>
            <person name="Vaario L.M."/>
            <person name="Yamada A."/>
            <person name="Yan M."/>
            <person name="Wang P."/>
            <person name="Xu J."/>
            <person name="Bruns T."/>
            <person name="Baldrian P."/>
            <person name="Vilgalys R."/>
            <person name="Dunand C."/>
            <person name="Henrissat B."/>
            <person name="Grigoriev I.V."/>
            <person name="Hibbett D."/>
            <person name="Nagy L.G."/>
            <person name="Martin F.M."/>
        </authorList>
    </citation>
    <scope>NUCLEOTIDE SEQUENCE</scope>
    <source>
        <strain evidence="2">UH-Tt-Lm1</strain>
    </source>
</reference>
<organism evidence="2 3">
    <name type="scientific">Thelephora terrestris</name>
    <dbReference type="NCBI Taxonomy" id="56493"/>
    <lineage>
        <taxon>Eukaryota</taxon>
        <taxon>Fungi</taxon>
        <taxon>Dikarya</taxon>
        <taxon>Basidiomycota</taxon>
        <taxon>Agaricomycotina</taxon>
        <taxon>Agaricomycetes</taxon>
        <taxon>Thelephorales</taxon>
        <taxon>Thelephoraceae</taxon>
        <taxon>Thelephora</taxon>
    </lineage>
</organism>
<dbReference type="AlphaFoldDB" id="A0A9P6L6S1"/>
<dbReference type="Pfam" id="PF03070">
    <property type="entry name" value="TENA_THI-4"/>
    <property type="match status" value="1"/>
</dbReference>
<dbReference type="InterPro" id="IPR016084">
    <property type="entry name" value="Haem_Oase-like_multi-hlx"/>
</dbReference>
<dbReference type="OrthoDB" id="2792107at2759"/>
<dbReference type="Proteomes" id="UP000736335">
    <property type="component" value="Unassembled WGS sequence"/>
</dbReference>
<dbReference type="SUPFAM" id="SSF48613">
    <property type="entry name" value="Heme oxygenase-like"/>
    <property type="match status" value="1"/>
</dbReference>
<name>A0A9P6L6S1_9AGAM</name>
<comment type="caution">
    <text evidence="2">The sequence shown here is derived from an EMBL/GenBank/DDBJ whole genome shotgun (WGS) entry which is preliminary data.</text>
</comment>
<dbReference type="EMBL" id="WIUZ02000007">
    <property type="protein sequence ID" value="KAF9785128.1"/>
    <property type="molecule type" value="Genomic_DNA"/>
</dbReference>
<dbReference type="Gene3D" id="1.20.910.10">
    <property type="entry name" value="Heme oxygenase-like"/>
    <property type="match status" value="1"/>
</dbReference>
<dbReference type="InterPro" id="IPR004305">
    <property type="entry name" value="Thiaminase-2/PQQC"/>
</dbReference>
<keyword evidence="3" id="KW-1185">Reference proteome</keyword>
<evidence type="ECO:0000259" key="1">
    <source>
        <dbReference type="Pfam" id="PF03070"/>
    </source>
</evidence>
<evidence type="ECO:0000313" key="2">
    <source>
        <dbReference type="EMBL" id="KAF9785128.1"/>
    </source>
</evidence>